<dbReference type="AlphaFoldDB" id="A0A6A5WB29"/>
<organism evidence="2 3">
    <name type="scientific">Amniculicola lignicola CBS 123094</name>
    <dbReference type="NCBI Taxonomy" id="1392246"/>
    <lineage>
        <taxon>Eukaryota</taxon>
        <taxon>Fungi</taxon>
        <taxon>Dikarya</taxon>
        <taxon>Ascomycota</taxon>
        <taxon>Pezizomycotina</taxon>
        <taxon>Dothideomycetes</taxon>
        <taxon>Pleosporomycetidae</taxon>
        <taxon>Pleosporales</taxon>
        <taxon>Amniculicolaceae</taxon>
        <taxon>Amniculicola</taxon>
    </lineage>
</organism>
<evidence type="ECO:0000313" key="3">
    <source>
        <dbReference type="Proteomes" id="UP000799779"/>
    </source>
</evidence>
<evidence type="ECO:0000256" key="1">
    <source>
        <dbReference type="SAM" id="MobiDB-lite"/>
    </source>
</evidence>
<gene>
    <name evidence="2" type="ORF">P154DRAFT_233672</name>
</gene>
<feature type="compositionally biased region" description="Basic and acidic residues" evidence="1">
    <location>
        <begin position="61"/>
        <end position="80"/>
    </location>
</feature>
<dbReference type="EMBL" id="ML977598">
    <property type="protein sequence ID" value="KAF1999090.1"/>
    <property type="molecule type" value="Genomic_DNA"/>
</dbReference>
<name>A0A6A5WB29_9PLEO</name>
<feature type="region of interest" description="Disordered" evidence="1">
    <location>
        <begin position="24"/>
        <end position="80"/>
    </location>
</feature>
<accession>A0A6A5WB29</accession>
<protein>
    <submittedName>
        <fullName evidence="2">Uncharacterized protein</fullName>
    </submittedName>
</protein>
<dbReference type="Proteomes" id="UP000799779">
    <property type="component" value="Unassembled WGS sequence"/>
</dbReference>
<sequence length="80" mass="8916">MLMSMSSIPRSSAKACVLSISRSIVPPGNVGDRAEHWEPCTPGKRRRGMSRSDSRAITSHAPEREDPHRRGNGWTRHDAH</sequence>
<proteinExistence type="predicted"/>
<evidence type="ECO:0000313" key="2">
    <source>
        <dbReference type="EMBL" id="KAF1999090.1"/>
    </source>
</evidence>
<keyword evidence="3" id="KW-1185">Reference proteome</keyword>
<reference evidence="2" key="1">
    <citation type="journal article" date="2020" name="Stud. Mycol.">
        <title>101 Dothideomycetes genomes: a test case for predicting lifestyles and emergence of pathogens.</title>
        <authorList>
            <person name="Haridas S."/>
            <person name="Albert R."/>
            <person name="Binder M."/>
            <person name="Bloem J."/>
            <person name="Labutti K."/>
            <person name="Salamov A."/>
            <person name="Andreopoulos B."/>
            <person name="Baker S."/>
            <person name="Barry K."/>
            <person name="Bills G."/>
            <person name="Bluhm B."/>
            <person name="Cannon C."/>
            <person name="Castanera R."/>
            <person name="Culley D."/>
            <person name="Daum C."/>
            <person name="Ezra D."/>
            <person name="Gonzalez J."/>
            <person name="Henrissat B."/>
            <person name="Kuo A."/>
            <person name="Liang C."/>
            <person name="Lipzen A."/>
            <person name="Lutzoni F."/>
            <person name="Magnuson J."/>
            <person name="Mondo S."/>
            <person name="Nolan M."/>
            <person name="Ohm R."/>
            <person name="Pangilinan J."/>
            <person name="Park H.-J."/>
            <person name="Ramirez L."/>
            <person name="Alfaro M."/>
            <person name="Sun H."/>
            <person name="Tritt A."/>
            <person name="Yoshinaga Y."/>
            <person name="Zwiers L.-H."/>
            <person name="Turgeon B."/>
            <person name="Goodwin S."/>
            <person name="Spatafora J."/>
            <person name="Crous P."/>
            <person name="Grigoriev I."/>
        </authorList>
    </citation>
    <scope>NUCLEOTIDE SEQUENCE</scope>
    <source>
        <strain evidence="2">CBS 123094</strain>
    </source>
</reference>